<name>A0A386HT65_9BACT</name>
<organism evidence="1 2">
    <name type="scientific">Arachidicoccus soli</name>
    <dbReference type="NCBI Taxonomy" id="2341117"/>
    <lineage>
        <taxon>Bacteria</taxon>
        <taxon>Pseudomonadati</taxon>
        <taxon>Bacteroidota</taxon>
        <taxon>Chitinophagia</taxon>
        <taxon>Chitinophagales</taxon>
        <taxon>Chitinophagaceae</taxon>
        <taxon>Arachidicoccus</taxon>
    </lineage>
</organism>
<dbReference type="EMBL" id="CP032489">
    <property type="protein sequence ID" value="AYD49075.1"/>
    <property type="molecule type" value="Genomic_DNA"/>
</dbReference>
<evidence type="ECO:0000313" key="1">
    <source>
        <dbReference type="EMBL" id="AYD49075.1"/>
    </source>
</evidence>
<reference evidence="1 2" key="1">
    <citation type="submission" date="2018-09" db="EMBL/GenBank/DDBJ databases">
        <title>Arachidicoccus sp. nov., a bacterium isolated from soil.</title>
        <authorList>
            <person name="Weon H.-Y."/>
            <person name="Kwon S.-W."/>
            <person name="Lee S.A."/>
        </authorList>
    </citation>
    <scope>NUCLEOTIDE SEQUENCE [LARGE SCALE GENOMIC DNA]</scope>
    <source>
        <strain evidence="1 2">KIS59-12</strain>
    </source>
</reference>
<accession>A0A386HT65</accession>
<protein>
    <submittedName>
        <fullName evidence="1">Uncharacterized protein</fullName>
    </submittedName>
</protein>
<dbReference type="AlphaFoldDB" id="A0A386HT65"/>
<dbReference type="Proteomes" id="UP000266118">
    <property type="component" value="Chromosome"/>
</dbReference>
<proteinExistence type="predicted"/>
<dbReference type="OrthoDB" id="663130at2"/>
<sequence>MKIEKMKHLMRILFFIACVWLGSITGLKAQKSRPLKLSVANHSFRQSGLSSIDIVINLPDSVFLGVVPSDISNTNDRIVAEGGVGQMLSHFVNEEYASAFSPSGVKLLWTINHFAMGIDSSQNSRTAYVKIGAAVSNADSLDTYHPLGNFDTVLINNDKEVDLAALTVAAINSLYDYSEQLVAKHSKVGFLTSSSKLPDNMAAKNSFTKEQLIEDIQKQRNWRILSDSVRPKGIYRSFQEFKNNAPSIQNFYLKVDTTTKQVSLYQFSVTDSSANKVDSAWGLSINNELYKYSNGHLYAIEKSGNGFVLSKYLNYMTRKNQAIFWRRYVGNRQGDDNPYDDAHIYRIPVFKNSPAKVQVIRVDMSSGNLGF</sequence>
<keyword evidence="2" id="KW-1185">Reference proteome</keyword>
<dbReference type="KEGG" id="ark:D6B99_16490"/>
<evidence type="ECO:0000313" key="2">
    <source>
        <dbReference type="Proteomes" id="UP000266118"/>
    </source>
</evidence>
<gene>
    <name evidence="1" type="ORF">D6B99_16490</name>
</gene>